<dbReference type="Proteomes" id="UP001166304">
    <property type="component" value="Unassembled WGS sequence"/>
</dbReference>
<keyword evidence="3" id="KW-1185">Reference proteome</keyword>
<dbReference type="EMBL" id="JAHQXE010000001">
    <property type="protein sequence ID" value="MBV0900303.1"/>
    <property type="molecule type" value="Genomic_DNA"/>
</dbReference>
<organism evidence="2 3">
    <name type="scientific">Haloarcula salina</name>
    <dbReference type="NCBI Taxonomy" id="1429914"/>
    <lineage>
        <taxon>Archaea</taxon>
        <taxon>Methanobacteriati</taxon>
        <taxon>Methanobacteriota</taxon>
        <taxon>Stenosarchaea group</taxon>
        <taxon>Halobacteria</taxon>
        <taxon>Halobacteriales</taxon>
        <taxon>Haloarculaceae</taxon>
        <taxon>Haloarcula</taxon>
    </lineage>
</organism>
<evidence type="ECO:0000256" key="1">
    <source>
        <dbReference type="SAM" id="MobiDB-lite"/>
    </source>
</evidence>
<sequence length="188" mass="19520">MNEKLLAVSGVCALVFAGGVLAFVAGVGPLPDGGDPVSPLPTETPTAEPDTAAGDERTGGGAQQPSATERGTERVPPFVFAIDAIESCGRTCRDVTSTLTNRQDRTATNVTVSTRIYAGNDTGGEPVWSGTEPVGTLDGGDAYTATRRVELSYRDGFAIQRAGGWITVQTTVTTADRTVTLTDRRNVG</sequence>
<gene>
    <name evidence="2" type="ORF">KTS37_00755</name>
</gene>
<reference evidence="2" key="1">
    <citation type="submission" date="2021-06" db="EMBL/GenBank/DDBJ databases">
        <title>New haloarchaea isolates fom saline soil.</title>
        <authorList>
            <person name="Duran-Viseras A."/>
            <person name="Sanchez-Porro C.S."/>
            <person name="Ventosa A."/>
        </authorList>
    </citation>
    <scope>NUCLEOTIDE SEQUENCE</scope>
    <source>
        <strain evidence="2">JCM 18369</strain>
    </source>
</reference>
<comment type="caution">
    <text evidence="2">The sequence shown here is derived from an EMBL/GenBank/DDBJ whole genome shotgun (WGS) entry which is preliminary data.</text>
</comment>
<protein>
    <submittedName>
        <fullName evidence="2">Uncharacterized protein</fullName>
    </submittedName>
</protein>
<accession>A0AA41FZ35</accession>
<proteinExistence type="predicted"/>
<feature type="compositionally biased region" description="Low complexity" evidence="1">
    <location>
        <begin position="34"/>
        <end position="52"/>
    </location>
</feature>
<dbReference type="AlphaFoldDB" id="A0AA41FZ35"/>
<dbReference type="RefSeq" id="WP_162412392.1">
    <property type="nucleotide sequence ID" value="NZ_JAHQXE010000001.1"/>
</dbReference>
<evidence type="ECO:0000313" key="3">
    <source>
        <dbReference type="Proteomes" id="UP001166304"/>
    </source>
</evidence>
<name>A0AA41FZ35_9EURY</name>
<feature type="region of interest" description="Disordered" evidence="1">
    <location>
        <begin position="34"/>
        <end position="74"/>
    </location>
</feature>
<evidence type="ECO:0000313" key="2">
    <source>
        <dbReference type="EMBL" id="MBV0900303.1"/>
    </source>
</evidence>